<dbReference type="GO" id="GO:0034198">
    <property type="term" value="P:cellular response to amino acid starvation"/>
    <property type="evidence" value="ECO:0007669"/>
    <property type="project" value="TreeGrafter"/>
</dbReference>
<dbReference type="GO" id="GO:0006417">
    <property type="term" value="P:regulation of translation"/>
    <property type="evidence" value="ECO:0007669"/>
    <property type="project" value="TreeGrafter"/>
</dbReference>
<evidence type="ECO:0000313" key="2">
    <source>
        <dbReference type="EMBL" id="KAH3887164.1"/>
    </source>
</evidence>
<accession>A0A9D4N4J2</accession>
<dbReference type="PANTHER" id="PTHR23346:SF7">
    <property type="entry name" value="STALLED RIBOSOME SENSOR GCN1"/>
    <property type="match status" value="1"/>
</dbReference>
<evidence type="ECO:0000256" key="1">
    <source>
        <dbReference type="ARBA" id="ARBA00022737"/>
    </source>
</evidence>
<sequence>MSTESAGDDDNFGTESCQQLIMKVLGIDRRNRVLSGLYMGRCDSALLVRQAALHVWKVVVPNTARTLREILSTLFSQLLGCLASTSHDKRQVKNGHIVPYCLCNFKDNVCNNVVVFFIIMTYSNVLFKCDSLT</sequence>
<reference evidence="2" key="1">
    <citation type="journal article" date="2019" name="bioRxiv">
        <title>The Genome of the Zebra Mussel, Dreissena polymorpha: A Resource for Invasive Species Research.</title>
        <authorList>
            <person name="McCartney M.A."/>
            <person name="Auch B."/>
            <person name="Kono T."/>
            <person name="Mallez S."/>
            <person name="Zhang Y."/>
            <person name="Obille A."/>
            <person name="Becker A."/>
            <person name="Abrahante J.E."/>
            <person name="Garbe J."/>
            <person name="Badalamenti J.P."/>
            <person name="Herman A."/>
            <person name="Mangelson H."/>
            <person name="Liachko I."/>
            <person name="Sullivan S."/>
            <person name="Sone E.D."/>
            <person name="Koren S."/>
            <person name="Silverstein K.A.T."/>
            <person name="Beckman K.B."/>
            <person name="Gohl D.M."/>
        </authorList>
    </citation>
    <scope>NUCLEOTIDE SEQUENCE</scope>
    <source>
        <strain evidence="2">Duluth1</strain>
        <tissue evidence="2">Whole animal</tissue>
    </source>
</reference>
<keyword evidence="3" id="KW-1185">Reference proteome</keyword>
<dbReference type="PANTHER" id="PTHR23346">
    <property type="entry name" value="TRANSLATIONAL ACTIVATOR GCN1-RELATED"/>
    <property type="match status" value="1"/>
</dbReference>
<organism evidence="2 3">
    <name type="scientific">Dreissena polymorpha</name>
    <name type="common">Zebra mussel</name>
    <name type="synonym">Mytilus polymorpha</name>
    <dbReference type="NCBI Taxonomy" id="45954"/>
    <lineage>
        <taxon>Eukaryota</taxon>
        <taxon>Metazoa</taxon>
        <taxon>Spiralia</taxon>
        <taxon>Lophotrochozoa</taxon>
        <taxon>Mollusca</taxon>
        <taxon>Bivalvia</taxon>
        <taxon>Autobranchia</taxon>
        <taxon>Heteroconchia</taxon>
        <taxon>Euheterodonta</taxon>
        <taxon>Imparidentia</taxon>
        <taxon>Neoheterodontei</taxon>
        <taxon>Myida</taxon>
        <taxon>Dreissenoidea</taxon>
        <taxon>Dreissenidae</taxon>
        <taxon>Dreissena</taxon>
    </lineage>
</organism>
<name>A0A9D4N4J2_DREPO</name>
<dbReference type="GO" id="GO:0005829">
    <property type="term" value="C:cytosol"/>
    <property type="evidence" value="ECO:0007669"/>
    <property type="project" value="TreeGrafter"/>
</dbReference>
<keyword evidence="1" id="KW-0677">Repeat</keyword>
<dbReference type="GO" id="GO:0019887">
    <property type="term" value="F:protein kinase regulator activity"/>
    <property type="evidence" value="ECO:0007669"/>
    <property type="project" value="TreeGrafter"/>
</dbReference>
<dbReference type="AlphaFoldDB" id="A0A9D4N4J2"/>
<protein>
    <submittedName>
        <fullName evidence="2">Uncharacterized protein</fullName>
    </submittedName>
</protein>
<evidence type="ECO:0000313" key="3">
    <source>
        <dbReference type="Proteomes" id="UP000828390"/>
    </source>
</evidence>
<comment type="caution">
    <text evidence="2">The sequence shown here is derived from an EMBL/GenBank/DDBJ whole genome shotgun (WGS) entry which is preliminary data.</text>
</comment>
<dbReference type="EMBL" id="JAIWYP010000001">
    <property type="protein sequence ID" value="KAH3887164.1"/>
    <property type="molecule type" value="Genomic_DNA"/>
</dbReference>
<reference evidence="2" key="2">
    <citation type="submission" date="2020-11" db="EMBL/GenBank/DDBJ databases">
        <authorList>
            <person name="McCartney M.A."/>
            <person name="Auch B."/>
            <person name="Kono T."/>
            <person name="Mallez S."/>
            <person name="Becker A."/>
            <person name="Gohl D.M."/>
            <person name="Silverstein K.A.T."/>
            <person name="Koren S."/>
            <person name="Bechman K.B."/>
            <person name="Herman A."/>
            <person name="Abrahante J.E."/>
            <person name="Garbe J."/>
        </authorList>
    </citation>
    <scope>NUCLEOTIDE SEQUENCE</scope>
    <source>
        <strain evidence="2">Duluth1</strain>
        <tissue evidence="2">Whole animal</tissue>
    </source>
</reference>
<proteinExistence type="predicted"/>
<dbReference type="Proteomes" id="UP000828390">
    <property type="component" value="Unassembled WGS sequence"/>
</dbReference>
<gene>
    <name evidence="2" type="ORF">DPMN_011180</name>
</gene>
<dbReference type="Gene3D" id="1.25.10.10">
    <property type="entry name" value="Leucine-rich Repeat Variant"/>
    <property type="match status" value="1"/>
</dbReference>
<dbReference type="InterPro" id="IPR011989">
    <property type="entry name" value="ARM-like"/>
</dbReference>